<evidence type="ECO:0000256" key="4">
    <source>
        <dbReference type="ARBA" id="ARBA00022630"/>
    </source>
</evidence>
<evidence type="ECO:0000313" key="12">
    <source>
        <dbReference type="EMBL" id="OCB48257.1"/>
    </source>
</evidence>
<keyword evidence="4" id="KW-0285">Flavoprotein</keyword>
<feature type="domain" description="NADH:flavin oxidoreductase/NADH oxidase N-terminal" evidence="10">
    <location>
        <begin position="7"/>
        <end position="340"/>
    </location>
</feature>
<dbReference type="PRINTS" id="PR00368">
    <property type="entry name" value="FADPNR"/>
</dbReference>
<dbReference type="PANTHER" id="PTHR42917">
    <property type="entry name" value="2,4-DIENOYL-COA REDUCTASE"/>
    <property type="match status" value="1"/>
</dbReference>
<dbReference type="Gene3D" id="3.20.20.70">
    <property type="entry name" value="Aldolase class I"/>
    <property type="match status" value="1"/>
</dbReference>
<keyword evidence="7" id="KW-0560">Oxidoreductase</keyword>
<dbReference type="GO" id="GO:0016491">
    <property type="term" value="F:oxidoreductase activity"/>
    <property type="evidence" value="ECO:0007669"/>
    <property type="project" value="UniProtKB-KW"/>
</dbReference>
<gene>
    <name evidence="12" type="ORF">A5677_25165</name>
</gene>
<feature type="domain" description="FAD/NAD(P)-binding" evidence="11">
    <location>
        <begin position="386"/>
        <end position="677"/>
    </location>
</feature>
<dbReference type="GO" id="GO:0010181">
    <property type="term" value="F:FMN binding"/>
    <property type="evidence" value="ECO:0007669"/>
    <property type="project" value="InterPro"/>
</dbReference>
<evidence type="ECO:0000256" key="8">
    <source>
        <dbReference type="ARBA" id="ARBA00023004"/>
    </source>
</evidence>
<dbReference type="SUPFAM" id="SSF51905">
    <property type="entry name" value="FAD/NAD(P)-binding domain"/>
    <property type="match status" value="1"/>
</dbReference>
<comment type="cofactor">
    <cofactor evidence="1">
        <name>FMN</name>
        <dbReference type="ChEBI" id="CHEBI:58210"/>
    </cofactor>
</comment>
<dbReference type="PANTHER" id="PTHR42917:SF2">
    <property type="entry name" value="2,4-DIENOYL-COA REDUCTASE [(2E)-ENOYL-COA-PRODUCING]"/>
    <property type="match status" value="1"/>
</dbReference>
<dbReference type="RefSeq" id="WP_065482578.1">
    <property type="nucleotide sequence ID" value="NZ_MBEE01000198.1"/>
</dbReference>
<dbReference type="InterPro" id="IPR013785">
    <property type="entry name" value="Aldolase_TIM"/>
</dbReference>
<organism evidence="12 13">
    <name type="scientific">Mycobacterium malmoense</name>
    <dbReference type="NCBI Taxonomy" id="1780"/>
    <lineage>
        <taxon>Bacteria</taxon>
        <taxon>Bacillati</taxon>
        <taxon>Actinomycetota</taxon>
        <taxon>Actinomycetes</taxon>
        <taxon>Mycobacteriales</taxon>
        <taxon>Mycobacteriaceae</taxon>
        <taxon>Mycobacterium</taxon>
    </lineage>
</organism>
<evidence type="ECO:0000259" key="10">
    <source>
        <dbReference type="Pfam" id="PF00724"/>
    </source>
</evidence>
<dbReference type="GO" id="GO:0051536">
    <property type="term" value="F:iron-sulfur cluster binding"/>
    <property type="evidence" value="ECO:0007669"/>
    <property type="project" value="UniProtKB-KW"/>
</dbReference>
<dbReference type="InterPro" id="IPR051793">
    <property type="entry name" value="NADH:flavin_oxidoreductase"/>
</dbReference>
<dbReference type="Gene3D" id="3.40.50.720">
    <property type="entry name" value="NAD(P)-binding Rossmann-like Domain"/>
    <property type="match status" value="2"/>
</dbReference>
<accession>A0A1B9CZR3</accession>
<evidence type="ECO:0000256" key="7">
    <source>
        <dbReference type="ARBA" id="ARBA00023002"/>
    </source>
</evidence>
<dbReference type="InterPro" id="IPR023753">
    <property type="entry name" value="FAD/NAD-binding_dom"/>
</dbReference>
<dbReference type="Gene3D" id="3.50.50.60">
    <property type="entry name" value="FAD/NAD(P)-binding domain"/>
    <property type="match status" value="1"/>
</dbReference>
<evidence type="ECO:0000256" key="3">
    <source>
        <dbReference type="ARBA" id="ARBA00011048"/>
    </source>
</evidence>
<evidence type="ECO:0000256" key="1">
    <source>
        <dbReference type="ARBA" id="ARBA00001917"/>
    </source>
</evidence>
<keyword evidence="5" id="KW-0288">FMN</keyword>
<evidence type="ECO:0000256" key="2">
    <source>
        <dbReference type="ARBA" id="ARBA00001966"/>
    </source>
</evidence>
<evidence type="ECO:0000256" key="5">
    <source>
        <dbReference type="ARBA" id="ARBA00022643"/>
    </source>
</evidence>
<dbReference type="InterPro" id="IPR001155">
    <property type="entry name" value="OxRdtase_FMN_N"/>
</dbReference>
<proteinExistence type="inferred from homology"/>
<evidence type="ECO:0000256" key="6">
    <source>
        <dbReference type="ARBA" id="ARBA00022723"/>
    </source>
</evidence>
<evidence type="ECO:0000313" key="13">
    <source>
        <dbReference type="Proteomes" id="UP000092683"/>
    </source>
</evidence>
<protein>
    <submittedName>
        <fullName evidence="12">NADH oxidase</fullName>
    </submittedName>
</protein>
<reference evidence="12 13" key="1">
    <citation type="submission" date="2016-06" db="EMBL/GenBank/DDBJ databases">
        <authorList>
            <person name="Kjaerup R.B."/>
            <person name="Dalgaard T.S."/>
            <person name="Juul-Madsen H.R."/>
        </authorList>
    </citation>
    <scope>NUCLEOTIDE SEQUENCE [LARGE SCALE GENOMIC DNA]</scope>
    <source>
        <strain evidence="12 13">E3012</strain>
    </source>
</reference>
<dbReference type="SUPFAM" id="SSF51395">
    <property type="entry name" value="FMN-linked oxidoreductases"/>
    <property type="match status" value="1"/>
</dbReference>
<dbReference type="PRINTS" id="PR00411">
    <property type="entry name" value="PNDRDTASEI"/>
</dbReference>
<name>A0A1B9CZR3_MYCMA</name>
<dbReference type="Pfam" id="PF07992">
    <property type="entry name" value="Pyr_redox_2"/>
    <property type="match status" value="1"/>
</dbReference>
<keyword evidence="6" id="KW-0479">Metal-binding</keyword>
<dbReference type="CDD" id="cd02803">
    <property type="entry name" value="OYE_like_FMN_family"/>
    <property type="match status" value="1"/>
</dbReference>
<dbReference type="InterPro" id="IPR036188">
    <property type="entry name" value="FAD/NAD-bd_sf"/>
</dbReference>
<comment type="caution">
    <text evidence="12">The sequence shown here is derived from an EMBL/GenBank/DDBJ whole genome shotgun (WGS) entry which is preliminary data.</text>
</comment>
<comment type="similarity">
    <text evidence="3">In the N-terminal section; belongs to the NADH:flavin oxidoreductase/NADH oxidase family.</text>
</comment>
<evidence type="ECO:0000259" key="11">
    <source>
        <dbReference type="Pfam" id="PF07992"/>
    </source>
</evidence>
<dbReference type="EMBL" id="MBEE01000198">
    <property type="protein sequence ID" value="OCB48257.1"/>
    <property type="molecule type" value="Genomic_DNA"/>
</dbReference>
<dbReference type="GO" id="GO:0046872">
    <property type="term" value="F:metal ion binding"/>
    <property type="evidence" value="ECO:0007669"/>
    <property type="project" value="UniProtKB-KW"/>
</dbReference>
<dbReference type="Proteomes" id="UP000092683">
    <property type="component" value="Unassembled WGS sequence"/>
</dbReference>
<dbReference type="Pfam" id="PF00724">
    <property type="entry name" value="Oxidored_FMN"/>
    <property type="match status" value="1"/>
</dbReference>
<comment type="cofactor">
    <cofactor evidence="2">
        <name>[4Fe-4S] cluster</name>
        <dbReference type="ChEBI" id="CHEBI:49883"/>
    </cofactor>
</comment>
<keyword evidence="8" id="KW-0408">Iron</keyword>
<keyword evidence="9" id="KW-0411">Iron-sulfur</keyword>
<dbReference type="AlphaFoldDB" id="A0A1B9CZR3"/>
<dbReference type="OrthoDB" id="3169239at2"/>
<evidence type="ECO:0000256" key="9">
    <source>
        <dbReference type="ARBA" id="ARBA00023014"/>
    </source>
</evidence>
<sequence length="684" mass="72241">MTGFGHLMAPGRIGAMTVRNRVVMSPMETMYGTPEGLPSERTRDYFAARARGGVGLITLGATGIDHHHPETPGGLHLATDESVGAHRALVEVVHEHGAKIQPQIVHAGPDGLGPEIFGVPSVGPSVIPSYLTGRPSVEISRHELCGVFDLFKAAARRAVEAGYDGIELHAAHGYMLLGSFLAPQRNRRTDDYRGDSARGRAQVVLDALAAIRSEIGDALPITLRISGYERVAGGRPIFDTAQLAPAFVAAGVDAFHVSGGVIDRLVTGMVNGADDGDELNVGAAAAVKQVVDVPVIAVGRIHDPARAERILADGRADFIAMGRPLLADPDLPRKLRDGQEHRIRRCISCENCIDAMEQRFSVDCAVNPRTGKERELSAARAARAKRVVVIGGGPAGLEAARVAAERGHRVTLFERGAALGGALRWAAVLHPENQPFLRHLRDEVKLSGAQVHLGHAISVRDIVDAAPDAVVVATGGRVTLPAIPGSDLPHVRTGPGLREMLGGRAESGAPAWQRLGASALAGWRQRLVRPAAVRLASRAWMPVGRRVAIVGGDLVALELAEFLASRGRLVSILESGKDIAPEVGNKRKTEHMDRLDRLGVTVHVRATVERLTTEAVVFTPAGGTTRQLRADSVVLAGTVEPDTTLFDALVAALTGAEVYAAGDCTGLGLIRKATEEGARAACAI</sequence>